<comment type="caution">
    <text evidence="2">The sequence shown here is derived from an EMBL/GenBank/DDBJ whole genome shotgun (WGS) entry which is preliminary data.</text>
</comment>
<keyword evidence="3" id="KW-1185">Reference proteome</keyword>
<organism evidence="2 3">
    <name type="scientific">Saguinus oedipus</name>
    <name type="common">Cotton-top tamarin</name>
    <name type="synonym">Oedipomidas oedipus</name>
    <dbReference type="NCBI Taxonomy" id="9490"/>
    <lineage>
        <taxon>Eukaryota</taxon>
        <taxon>Metazoa</taxon>
        <taxon>Chordata</taxon>
        <taxon>Craniata</taxon>
        <taxon>Vertebrata</taxon>
        <taxon>Euteleostomi</taxon>
        <taxon>Mammalia</taxon>
        <taxon>Eutheria</taxon>
        <taxon>Euarchontoglires</taxon>
        <taxon>Primates</taxon>
        <taxon>Haplorrhini</taxon>
        <taxon>Platyrrhini</taxon>
        <taxon>Cebidae</taxon>
        <taxon>Callitrichinae</taxon>
        <taxon>Saguinus</taxon>
    </lineage>
</organism>
<feature type="region of interest" description="Disordered" evidence="1">
    <location>
        <begin position="1"/>
        <end position="41"/>
    </location>
</feature>
<evidence type="ECO:0000313" key="3">
    <source>
        <dbReference type="Proteomes" id="UP001266305"/>
    </source>
</evidence>
<protein>
    <submittedName>
        <fullName evidence="2">Uncharacterized protein</fullName>
    </submittedName>
</protein>
<proteinExistence type="predicted"/>
<accession>A0ABQ9TXZ7</accession>
<feature type="non-terminal residue" evidence="2">
    <location>
        <position position="54"/>
    </location>
</feature>
<evidence type="ECO:0000313" key="2">
    <source>
        <dbReference type="EMBL" id="KAK2089690.1"/>
    </source>
</evidence>
<feature type="non-terminal residue" evidence="2">
    <location>
        <position position="1"/>
    </location>
</feature>
<feature type="compositionally biased region" description="Low complexity" evidence="1">
    <location>
        <begin position="16"/>
        <end position="25"/>
    </location>
</feature>
<dbReference type="EMBL" id="JASSZA010000018">
    <property type="protein sequence ID" value="KAK2089690.1"/>
    <property type="molecule type" value="Genomic_DNA"/>
</dbReference>
<reference evidence="2 3" key="1">
    <citation type="submission" date="2023-05" db="EMBL/GenBank/DDBJ databases">
        <title>B98-5 Cell Line De Novo Hybrid Assembly: An Optical Mapping Approach.</title>
        <authorList>
            <person name="Kananen K."/>
            <person name="Auerbach J.A."/>
            <person name="Kautto E."/>
            <person name="Blachly J.S."/>
        </authorList>
    </citation>
    <scope>NUCLEOTIDE SEQUENCE [LARGE SCALE GENOMIC DNA]</scope>
    <source>
        <strain evidence="2">B95-8</strain>
        <tissue evidence="2">Cell line</tissue>
    </source>
</reference>
<evidence type="ECO:0000256" key="1">
    <source>
        <dbReference type="SAM" id="MobiDB-lite"/>
    </source>
</evidence>
<name>A0ABQ9TXZ7_SAGOE</name>
<gene>
    <name evidence="2" type="ORF">P7K49_032356</name>
</gene>
<sequence>SPGRSHHPPFREKPAPRGSRPSARGRSPEATYGVQPQGVGFQAGLPAAGALVLQ</sequence>
<dbReference type="Proteomes" id="UP001266305">
    <property type="component" value="Unassembled WGS sequence"/>
</dbReference>